<keyword evidence="3 10" id="KW-0645">Protease</keyword>
<dbReference type="PROSITE" id="PS00382">
    <property type="entry name" value="CLP_PROTEASE_HIS"/>
    <property type="match status" value="1"/>
</dbReference>
<dbReference type="GO" id="GO:0051117">
    <property type="term" value="F:ATPase binding"/>
    <property type="evidence" value="ECO:0007669"/>
    <property type="project" value="TreeGrafter"/>
</dbReference>
<keyword evidence="5" id="KW-0720">Serine protease</keyword>
<dbReference type="InterPro" id="IPR033135">
    <property type="entry name" value="ClpP_His_AS"/>
</dbReference>
<evidence type="ECO:0000256" key="8">
    <source>
        <dbReference type="RuleBase" id="RU003567"/>
    </source>
</evidence>
<evidence type="ECO:0000256" key="3">
    <source>
        <dbReference type="ARBA" id="ARBA00022670"/>
    </source>
</evidence>
<dbReference type="AlphaFoldDB" id="A0A3Q9WTI9"/>
<feature type="compositionally biased region" description="Basic and acidic residues" evidence="9">
    <location>
        <begin position="294"/>
        <end position="307"/>
    </location>
</feature>
<keyword evidence="4" id="KW-0378">Hydrolase</keyword>
<evidence type="ECO:0000256" key="9">
    <source>
        <dbReference type="SAM" id="MobiDB-lite"/>
    </source>
</evidence>
<dbReference type="GO" id="GO:0004176">
    <property type="term" value="F:ATP-dependent peptidase activity"/>
    <property type="evidence" value="ECO:0007669"/>
    <property type="project" value="InterPro"/>
</dbReference>
<dbReference type="Pfam" id="PF00574">
    <property type="entry name" value="CLP_protease"/>
    <property type="match status" value="1"/>
</dbReference>
<dbReference type="GO" id="GO:0004252">
    <property type="term" value="F:serine-type endopeptidase activity"/>
    <property type="evidence" value="ECO:0007669"/>
    <property type="project" value="UniProtKB-EC"/>
</dbReference>
<evidence type="ECO:0000256" key="2">
    <source>
        <dbReference type="ARBA" id="ARBA00022640"/>
    </source>
</evidence>
<comment type="similarity">
    <text evidence="1 8">Belongs to the peptidase S14 family.</text>
</comment>
<reference evidence="10" key="1">
    <citation type="journal article" date="2018" name="Mol. Phylogenet. Evol.">
        <title>Enlarged and highly repetitive plastome of Lagarostrobos and plastid phylogenomics of Podocarpaceae.</title>
        <authorList>
            <person name="Sudianto E."/>
            <person name="Wu C.-S."/>
            <person name="Leonhard L."/>
            <person name="Martine W.F."/>
            <person name="Chaw S.-M."/>
        </authorList>
    </citation>
    <scope>NUCLEOTIDE SEQUENCE</scope>
</reference>
<geneLocation type="chloroplast" evidence="10"/>
<dbReference type="GO" id="GO:0009536">
    <property type="term" value="C:plastid"/>
    <property type="evidence" value="ECO:0007669"/>
    <property type="project" value="UniProtKB-ARBA"/>
</dbReference>
<reference evidence="11" key="2">
    <citation type="journal article" date="2021" name="Nat. Plants">
        <title>Gene duplications and phylogenomic conflict underlie major pulses of phenotypic evolution in gymnosperms.</title>
        <authorList>
            <person name="Stull G.W."/>
            <person name="Qu X.J."/>
            <person name="Parins-Fukuchi C."/>
            <person name="Yang Y.Y."/>
            <person name="Yang J.B."/>
            <person name="Yang Z.Y."/>
            <person name="Hu Y."/>
            <person name="Ma H."/>
            <person name="Soltis P.S."/>
            <person name="Soltis D.E."/>
            <person name="Li D.Z."/>
            <person name="Smith S.A."/>
            <person name="Yi T.S."/>
        </authorList>
    </citation>
    <scope>NUCLEOTIDE SEQUENCE</scope>
</reference>
<feature type="region of interest" description="Disordered" evidence="9">
    <location>
        <begin position="285"/>
        <end position="349"/>
    </location>
</feature>
<dbReference type="PRINTS" id="PR00127">
    <property type="entry name" value="CLPPROTEASEP"/>
</dbReference>
<evidence type="ECO:0000256" key="6">
    <source>
        <dbReference type="ARBA" id="ARBA00034021"/>
    </source>
</evidence>
<reference evidence="11" key="3">
    <citation type="submission" date="2021-01" db="EMBL/GenBank/DDBJ databases">
        <authorList>
            <person name="Stull G."/>
            <person name="Qu X.-J."/>
            <person name="Parins-Fukuchi C."/>
            <person name="Yang Y.-Y."/>
            <person name="Yang J.-B."/>
            <person name="Yang Z.-Y."/>
            <person name="Hu Y."/>
            <person name="Ma H."/>
            <person name="Soltis P."/>
            <person name="Soltis D."/>
            <person name="Li D.-Z."/>
            <person name="Smith S."/>
            <person name="Yi T.-S."/>
        </authorList>
    </citation>
    <scope>NUCLEOTIDE SEQUENCE</scope>
</reference>
<feature type="region of interest" description="Disordered" evidence="9">
    <location>
        <begin position="370"/>
        <end position="471"/>
    </location>
</feature>
<name>A0A3Q9WTI9_9CONI</name>
<dbReference type="EMBL" id="MW470987">
    <property type="protein sequence ID" value="QYB22040.1"/>
    <property type="molecule type" value="Genomic_DNA"/>
</dbReference>
<protein>
    <recommendedName>
        <fullName evidence="8">ATP-dependent Clp protease proteolytic subunit</fullName>
    </recommendedName>
</protein>
<dbReference type="InterPro" id="IPR029045">
    <property type="entry name" value="ClpP/crotonase-like_dom_sf"/>
</dbReference>
<feature type="active site" evidence="7">
    <location>
        <position position="126"/>
    </location>
</feature>
<evidence type="ECO:0000313" key="11">
    <source>
        <dbReference type="EMBL" id="QYB22040.1"/>
    </source>
</evidence>
<feature type="compositionally biased region" description="Basic and acidic residues" evidence="9">
    <location>
        <begin position="426"/>
        <end position="461"/>
    </location>
</feature>
<dbReference type="InterPro" id="IPR001907">
    <property type="entry name" value="ClpP"/>
</dbReference>
<comment type="catalytic activity">
    <reaction evidence="6 7">
        <text>Hydrolysis of proteins to small peptides in the presence of ATP and magnesium. alpha-casein is the usual test substrate. In the absence of ATP, only oligopeptides shorter than five residues are hydrolyzed (such as succinyl-Leu-Tyr-|-NHMec, and Leu-Tyr-Leu-|-Tyr-Trp, in which cleavage of the -Tyr-|-Leu- and -Tyr-|-Trp bonds also occurs).</text>
        <dbReference type="EC" id="3.4.21.92"/>
    </reaction>
</comment>
<sequence length="471" mass="51623">MPLGVPKVPHQFYEEEDAVWLEVFNKLYEERLLFLMKPVDDEIGNQLVSIMVYLTLDDQSRDQCLFIHCTGGSVIPGIGIYDTMQYVTPDVYTTVAGLAASMGSLILAGGLFGYRMAFPHAKVMIHQPASSYSSGLSKACIQNDSDLTLVRELIMEIYIEKTNQNDRSVVWNDLDRDLFMPVKEALTYGLIDVIANKHMDLLPFWLNPRFYKSQIDKNRHANVETAETLAFAFAGDMDHSPLYIYNRNKYVETLGVTGNFVGAGYLAPANGANLIGDTIVANAKKTNGRVGPGHSHDPGHDNGDPSHDSGQGNGDPSHDSGQGNGDPSHDPGKNNGSHINEWPLQLPNNYPHNENGSIWISDDDHPRINEVPWISDDDDHPRINGVPIRRKGGPDNRPPTNGAPFPRKGGPDNRPPTNGAPFPRKGGPDDAPGKGGPDDAPDKGGPDDDPDKGGPDDDPHINEWPFPFPPF</sequence>
<organism evidence="10">
    <name type="scientific">Pherosphaera fitzgeraldii</name>
    <dbReference type="NCBI Taxonomy" id="56896"/>
    <lineage>
        <taxon>Eukaryota</taxon>
        <taxon>Viridiplantae</taxon>
        <taxon>Streptophyta</taxon>
        <taxon>Embryophyta</taxon>
        <taxon>Tracheophyta</taxon>
        <taxon>Spermatophyta</taxon>
        <taxon>Pinopsida</taxon>
        <taxon>Pinidae</taxon>
        <taxon>Conifers II</taxon>
        <taxon>Araucariales</taxon>
        <taxon>Podocarpaceae</taxon>
        <taxon>Pherosphaera</taxon>
    </lineage>
</organism>
<dbReference type="PANTHER" id="PTHR10381:SF15">
    <property type="entry name" value="CHLOROPLASTIC ATP-DEPENDENT CLP PROTEASE PROTEOLYTIC SUBUNIT 1"/>
    <property type="match status" value="1"/>
</dbReference>
<dbReference type="InterPro" id="IPR023562">
    <property type="entry name" value="ClpP/TepA"/>
</dbReference>
<keyword evidence="10" id="KW-0150">Chloroplast</keyword>
<dbReference type="GO" id="GO:0006515">
    <property type="term" value="P:protein quality control for misfolded or incompletely synthesized proteins"/>
    <property type="evidence" value="ECO:0007669"/>
    <property type="project" value="TreeGrafter"/>
</dbReference>
<dbReference type="CDD" id="cd07017">
    <property type="entry name" value="S14_ClpP_2"/>
    <property type="match status" value="1"/>
</dbReference>
<dbReference type="EMBL" id="AP018903">
    <property type="protein sequence ID" value="BBF91054.1"/>
    <property type="molecule type" value="Genomic_DNA"/>
</dbReference>
<dbReference type="Gene3D" id="3.90.226.10">
    <property type="entry name" value="2-enoyl-CoA Hydratase, Chain A, domain 1"/>
    <property type="match status" value="1"/>
</dbReference>
<evidence type="ECO:0000256" key="4">
    <source>
        <dbReference type="ARBA" id="ARBA00022801"/>
    </source>
</evidence>
<proteinExistence type="inferred from homology"/>
<evidence type="ECO:0000256" key="7">
    <source>
        <dbReference type="PROSITE-ProRule" id="PRU10086"/>
    </source>
</evidence>
<evidence type="ECO:0000256" key="5">
    <source>
        <dbReference type="ARBA" id="ARBA00022825"/>
    </source>
</evidence>
<evidence type="ECO:0000313" key="10">
    <source>
        <dbReference type="EMBL" id="BBF91054.1"/>
    </source>
</evidence>
<dbReference type="PANTHER" id="PTHR10381">
    <property type="entry name" value="ATP-DEPENDENT CLP PROTEASE PROTEOLYTIC SUBUNIT"/>
    <property type="match status" value="1"/>
</dbReference>
<accession>A0A3Q9WTI9</accession>
<evidence type="ECO:0000256" key="1">
    <source>
        <dbReference type="ARBA" id="ARBA00007039"/>
    </source>
</evidence>
<dbReference type="SUPFAM" id="SSF52096">
    <property type="entry name" value="ClpP/crotonase"/>
    <property type="match status" value="1"/>
</dbReference>
<gene>
    <name evidence="10" type="primary">clpP</name>
</gene>
<keyword evidence="2 10" id="KW-0934">Plastid</keyword>
<dbReference type="GO" id="GO:0009368">
    <property type="term" value="C:endopeptidase Clp complex"/>
    <property type="evidence" value="ECO:0007669"/>
    <property type="project" value="TreeGrafter"/>
</dbReference>